<dbReference type="GO" id="GO:0003677">
    <property type="term" value="F:DNA binding"/>
    <property type="evidence" value="ECO:0007669"/>
    <property type="project" value="UniProtKB-KW"/>
</dbReference>
<dbReference type="RefSeq" id="WP_349048683.1">
    <property type="nucleotide sequence ID" value="NZ_JBBNJF010000166.1"/>
</dbReference>
<organism evidence="4 5">
    <name type="scientific">Brotocaccenecus cirricatena</name>
    <dbReference type="NCBI Taxonomy" id="3064195"/>
    <lineage>
        <taxon>Bacteria</taxon>
        <taxon>Bacillati</taxon>
        <taxon>Bacillota</taxon>
        <taxon>Clostridia</taxon>
        <taxon>Eubacteriales</taxon>
        <taxon>Oscillospiraceae</taxon>
        <taxon>Brotocaccenecus</taxon>
    </lineage>
</organism>
<dbReference type="InterPro" id="IPR050639">
    <property type="entry name" value="SSR_resolvase"/>
</dbReference>
<dbReference type="Proteomes" id="UP001199319">
    <property type="component" value="Unassembled WGS sequence"/>
</dbReference>
<protein>
    <submittedName>
        <fullName evidence="4">Recombinase family protein</fullName>
    </submittedName>
</protein>
<evidence type="ECO:0000259" key="3">
    <source>
        <dbReference type="PROSITE" id="PS51737"/>
    </source>
</evidence>
<dbReference type="AlphaFoldDB" id="A0AAE3AHU7"/>
<evidence type="ECO:0000313" key="4">
    <source>
        <dbReference type="EMBL" id="MCC2130238.1"/>
    </source>
</evidence>
<dbReference type="Gene3D" id="3.90.1750.20">
    <property type="entry name" value="Putative Large Serine Recombinase, Chain B, Domain 2"/>
    <property type="match status" value="1"/>
</dbReference>
<dbReference type="InterPro" id="IPR038109">
    <property type="entry name" value="DNA_bind_recomb_sf"/>
</dbReference>
<gene>
    <name evidence="4" type="ORF">LKD37_12080</name>
</gene>
<sequence>MGGYAPYGYVLHPTIRNKLAIDPEAAEVVRKIFLLAIDGNTPTEIAIRLNDEGIPTPGQYFIERHPDTKKYRRSSNKLNWSHAMVYRTLTKLVYIGCAVGHERRTVAPLSRKTVKQDIEKQFIVENMHEAIVSREEYDLAQAVIRKTGRSPAKASYYPLRSLVRCGNCGRCMAFLKSGKGFYCTYGRIDRNSACPTEVIHLAADIEQRIYDAIMLFLKAADEKGNLSDKFLKKKKSEIQKNMDMLTDFQKQCDKLKKQKLKSYEEYSGGVMTKQAYLDDKRIIDEKLRTIEISIATAKQRIADLESLEESEPQTSQFDRFLNELRLTYEMANAFVEAVYIYPDGTNEICWKFKDFTEGNLTGINQM</sequence>
<dbReference type="EMBL" id="JAJEPW010000040">
    <property type="protein sequence ID" value="MCC2130238.1"/>
    <property type="molecule type" value="Genomic_DNA"/>
</dbReference>
<dbReference type="PANTHER" id="PTHR30461:SF2">
    <property type="entry name" value="SERINE RECOMBINASE PINE-RELATED"/>
    <property type="match status" value="1"/>
</dbReference>
<proteinExistence type="predicted"/>
<reference evidence="4" key="1">
    <citation type="submission" date="2021-10" db="EMBL/GenBank/DDBJ databases">
        <title>Anaerobic single-cell dispensing facilitates the cultivation of human gut bacteria.</title>
        <authorList>
            <person name="Afrizal A."/>
        </authorList>
    </citation>
    <scope>NUCLEOTIDE SEQUENCE</scope>
    <source>
        <strain evidence="4">CLA-AA-H272</strain>
    </source>
</reference>
<keyword evidence="5" id="KW-1185">Reference proteome</keyword>
<dbReference type="Pfam" id="PF07508">
    <property type="entry name" value="Recombinase"/>
    <property type="match status" value="1"/>
</dbReference>
<dbReference type="PANTHER" id="PTHR30461">
    <property type="entry name" value="DNA-INVERTASE FROM LAMBDOID PROPHAGE"/>
    <property type="match status" value="1"/>
</dbReference>
<name>A0AAE3AHU7_9FIRM</name>
<keyword evidence="2" id="KW-0233">DNA recombination</keyword>
<evidence type="ECO:0000256" key="2">
    <source>
        <dbReference type="ARBA" id="ARBA00023172"/>
    </source>
</evidence>
<comment type="caution">
    <text evidence="4">The sequence shown here is derived from an EMBL/GenBank/DDBJ whole genome shotgun (WGS) entry which is preliminary data.</text>
</comment>
<dbReference type="GO" id="GO:0000150">
    <property type="term" value="F:DNA strand exchange activity"/>
    <property type="evidence" value="ECO:0007669"/>
    <property type="project" value="InterPro"/>
</dbReference>
<feature type="domain" description="Recombinase" evidence="3">
    <location>
        <begin position="6"/>
        <end position="150"/>
    </location>
</feature>
<dbReference type="InterPro" id="IPR011109">
    <property type="entry name" value="DNA_bind_recombinase_dom"/>
</dbReference>
<evidence type="ECO:0000256" key="1">
    <source>
        <dbReference type="ARBA" id="ARBA00023125"/>
    </source>
</evidence>
<dbReference type="PROSITE" id="PS51737">
    <property type="entry name" value="RECOMBINASE_DNA_BIND"/>
    <property type="match status" value="1"/>
</dbReference>
<evidence type="ECO:0000313" key="5">
    <source>
        <dbReference type="Proteomes" id="UP001199319"/>
    </source>
</evidence>
<accession>A0AAE3AHU7</accession>
<keyword evidence="1" id="KW-0238">DNA-binding</keyword>